<dbReference type="InterPro" id="IPR000868">
    <property type="entry name" value="Isochorismatase-like_dom"/>
</dbReference>
<dbReference type="Pfam" id="PF00857">
    <property type="entry name" value="Isochorismatase"/>
    <property type="match status" value="1"/>
</dbReference>
<proteinExistence type="predicted"/>
<accession>A0A4R2GJQ9</accession>
<reference evidence="2 3" key="1">
    <citation type="submission" date="2019-03" db="EMBL/GenBank/DDBJ databases">
        <title>Genomic Encyclopedia of Type Strains, Phase IV (KMG-IV): sequencing the most valuable type-strain genomes for metagenomic binning, comparative biology and taxonomic classification.</title>
        <authorList>
            <person name="Goeker M."/>
        </authorList>
    </citation>
    <scope>NUCLEOTIDE SEQUENCE [LARGE SCALE GENOMIC DNA]</scope>
    <source>
        <strain evidence="2 3">DSM 24179</strain>
    </source>
</reference>
<dbReference type="SUPFAM" id="SSF52499">
    <property type="entry name" value="Isochorismatase-like hydrolases"/>
    <property type="match status" value="1"/>
</dbReference>
<dbReference type="PANTHER" id="PTHR14119">
    <property type="entry name" value="HYDROLASE"/>
    <property type="match status" value="1"/>
</dbReference>
<dbReference type="OrthoDB" id="9789777at2"/>
<dbReference type="AlphaFoldDB" id="A0A4R2GJQ9"/>
<dbReference type="PANTHER" id="PTHR14119:SF3">
    <property type="entry name" value="ISOCHORISMATASE DOMAIN-CONTAINING PROTEIN 2"/>
    <property type="match status" value="1"/>
</dbReference>
<dbReference type="Proteomes" id="UP000295221">
    <property type="component" value="Unassembled WGS sequence"/>
</dbReference>
<evidence type="ECO:0000313" key="3">
    <source>
        <dbReference type="Proteomes" id="UP000295221"/>
    </source>
</evidence>
<dbReference type="Gene3D" id="3.40.50.850">
    <property type="entry name" value="Isochorismatase-like"/>
    <property type="match status" value="1"/>
</dbReference>
<dbReference type="EMBL" id="SLWK01000004">
    <property type="protein sequence ID" value="TCO08797.1"/>
    <property type="molecule type" value="Genomic_DNA"/>
</dbReference>
<protein>
    <submittedName>
        <fullName evidence="2">Nicotinamidase-related amidase</fullName>
    </submittedName>
</protein>
<dbReference type="InterPro" id="IPR050993">
    <property type="entry name" value="Isochorismatase_domain"/>
</dbReference>
<evidence type="ECO:0000259" key="1">
    <source>
        <dbReference type="Pfam" id="PF00857"/>
    </source>
</evidence>
<evidence type="ECO:0000313" key="2">
    <source>
        <dbReference type="EMBL" id="TCO08797.1"/>
    </source>
</evidence>
<organism evidence="2 3">
    <name type="scientific">Natronoflexus pectinivorans</name>
    <dbReference type="NCBI Taxonomy" id="682526"/>
    <lineage>
        <taxon>Bacteria</taxon>
        <taxon>Pseudomonadati</taxon>
        <taxon>Bacteroidota</taxon>
        <taxon>Bacteroidia</taxon>
        <taxon>Marinilabiliales</taxon>
        <taxon>Marinilabiliaceae</taxon>
        <taxon>Natronoflexus</taxon>
    </lineage>
</organism>
<keyword evidence="3" id="KW-1185">Reference proteome</keyword>
<sequence>MRIEKEQSIAVVIDVQERLFPHIHDNEKLAKNLENLIEGLKILQVPIKVTEQYKKGLGETIHAIAGLLAEYKYVEKTAFSCCDEPAFLSDIEKKPAKFVILAGIESHICVLQTALDLKANGFQPVVVEDCVASRNPENKRIAINRMLQEGITVTSYESLLFELCRVAGTDQFKAISKLVK</sequence>
<name>A0A4R2GJQ9_9BACT</name>
<dbReference type="RefSeq" id="WP_132433382.1">
    <property type="nucleotide sequence ID" value="NZ_SLWK01000004.1"/>
</dbReference>
<dbReference type="InterPro" id="IPR036380">
    <property type="entry name" value="Isochorismatase-like_sf"/>
</dbReference>
<comment type="caution">
    <text evidence="2">The sequence shown here is derived from an EMBL/GenBank/DDBJ whole genome shotgun (WGS) entry which is preliminary data.</text>
</comment>
<gene>
    <name evidence="2" type="ORF">EV194_104108</name>
</gene>
<feature type="domain" description="Isochorismatase-like" evidence="1">
    <location>
        <begin position="10"/>
        <end position="157"/>
    </location>
</feature>